<sequence length="306" mass="34365">MASNRLKMSLLPALQAILDTGSVTRAADQMHVTQSTMSRTLSQLRETLNDPILIREGNHIFLSEKARQVQPLVSKLMADSETLFENQYFDPATSEHHFRIGTGSVILENFLIQALIELKQVAPGVTSSVSLPCENMISSMESGELDLGVIVTLPDTTESLCKEVVAAASFNVLMHKTHPMSGCETLDLTEMEKYPFVITQAVIAASPYINGLREQYEFLRNPWLKLPSLQAALKAIRSNDAFTIVTNVEYLAMDLFGDYVLLPTLADSPPLKFELVWPEHWQFNQAHQWMRGFLLSRLQSFFEKGE</sequence>
<keyword evidence="4" id="KW-0804">Transcription</keyword>
<dbReference type="EMBL" id="JOKH01000009">
    <property type="protein sequence ID" value="KEQ13191.1"/>
    <property type="molecule type" value="Genomic_DNA"/>
</dbReference>
<evidence type="ECO:0000256" key="1">
    <source>
        <dbReference type="ARBA" id="ARBA00009437"/>
    </source>
</evidence>
<keyword evidence="2" id="KW-0805">Transcription regulation</keyword>
<dbReference type="Pfam" id="PF00126">
    <property type="entry name" value="HTH_1"/>
    <property type="match status" value="1"/>
</dbReference>
<protein>
    <recommendedName>
        <fullName evidence="5">HTH lysR-type domain-containing protein</fullName>
    </recommendedName>
</protein>
<dbReference type="GO" id="GO:0003700">
    <property type="term" value="F:DNA-binding transcription factor activity"/>
    <property type="evidence" value="ECO:0007669"/>
    <property type="project" value="InterPro"/>
</dbReference>
<dbReference type="InterPro" id="IPR036390">
    <property type="entry name" value="WH_DNA-bd_sf"/>
</dbReference>
<dbReference type="OrthoDB" id="8839911at2"/>
<keyword evidence="3" id="KW-0238">DNA-binding</keyword>
<reference evidence="6 7" key="1">
    <citation type="submission" date="2014-06" db="EMBL/GenBank/DDBJ databases">
        <title>Whole Genome Sequences of Three Symbiotic Endozoicomonas Bacteria.</title>
        <authorList>
            <person name="Neave M.J."/>
            <person name="Apprill A."/>
            <person name="Voolstra C.R."/>
        </authorList>
    </citation>
    <scope>NUCLEOTIDE SEQUENCE [LARGE SCALE GENOMIC DNA]</scope>
    <source>
        <strain evidence="6 7">DSM 25634</strain>
    </source>
</reference>
<dbReference type="Gene3D" id="3.40.190.10">
    <property type="entry name" value="Periplasmic binding protein-like II"/>
    <property type="match status" value="2"/>
</dbReference>
<evidence type="ECO:0000256" key="3">
    <source>
        <dbReference type="ARBA" id="ARBA00023125"/>
    </source>
</evidence>
<name>A0A081N418_9GAMM</name>
<dbReference type="GO" id="GO:0003677">
    <property type="term" value="F:DNA binding"/>
    <property type="evidence" value="ECO:0007669"/>
    <property type="project" value="UniProtKB-KW"/>
</dbReference>
<keyword evidence="7" id="KW-1185">Reference proteome</keyword>
<dbReference type="AlphaFoldDB" id="A0A081N418"/>
<dbReference type="Gene3D" id="1.10.10.10">
    <property type="entry name" value="Winged helix-like DNA-binding domain superfamily/Winged helix DNA-binding domain"/>
    <property type="match status" value="1"/>
</dbReference>
<comment type="caution">
    <text evidence="6">The sequence shown here is derived from an EMBL/GenBank/DDBJ whole genome shotgun (WGS) entry which is preliminary data.</text>
</comment>
<evidence type="ECO:0000256" key="4">
    <source>
        <dbReference type="ARBA" id="ARBA00023163"/>
    </source>
</evidence>
<dbReference type="InterPro" id="IPR000847">
    <property type="entry name" value="LysR_HTH_N"/>
</dbReference>
<dbReference type="PANTHER" id="PTHR30118">
    <property type="entry name" value="HTH-TYPE TRANSCRIPTIONAL REGULATOR LEUO-RELATED"/>
    <property type="match status" value="1"/>
</dbReference>
<dbReference type="InterPro" id="IPR005119">
    <property type="entry name" value="LysR_subst-bd"/>
</dbReference>
<comment type="similarity">
    <text evidence="1">Belongs to the LysR transcriptional regulatory family.</text>
</comment>
<dbReference type="SUPFAM" id="SSF53850">
    <property type="entry name" value="Periplasmic binding protein-like II"/>
    <property type="match status" value="1"/>
</dbReference>
<dbReference type="PROSITE" id="PS50931">
    <property type="entry name" value="HTH_LYSR"/>
    <property type="match status" value="1"/>
</dbReference>
<dbReference type="InterPro" id="IPR050389">
    <property type="entry name" value="LysR-type_TF"/>
</dbReference>
<dbReference type="PRINTS" id="PR00039">
    <property type="entry name" value="HTHLYSR"/>
</dbReference>
<dbReference type="SUPFAM" id="SSF46785">
    <property type="entry name" value="Winged helix' DNA-binding domain"/>
    <property type="match status" value="1"/>
</dbReference>
<gene>
    <name evidence="6" type="ORF">GZ78_27015</name>
</gene>
<evidence type="ECO:0000313" key="6">
    <source>
        <dbReference type="EMBL" id="KEQ13191.1"/>
    </source>
</evidence>
<dbReference type="InterPro" id="IPR036388">
    <property type="entry name" value="WH-like_DNA-bd_sf"/>
</dbReference>
<dbReference type="Proteomes" id="UP000028073">
    <property type="component" value="Unassembled WGS sequence"/>
</dbReference>
<evidence type="ECO:0000259" key="5">
    <source>
        <dbReference type="PROSITE" id="PS50931"/>
    </source>
</evidence>
<evidence type="ECO:0000256" key="2">
    <source>
        <dbReference type="ARBA" id="ARBA00023015"/>
    </source>
</evidence>
<organism evidence="6 7">
    <name type="scientific">Endozoicomonas numazuensis</name>
    <dbReference type="NCBI Taxonomy" id="1137799"/>
    <lineage>
        <taxon>Bacteria</taxon>
        <taxon>Pseudomonadati</taxon>
        <taxon>Pseudomonadota</taxon>
        <taxon>Gammaproteobacteria</taxon>
        <taxon>Oceanospirillales</taxon>
        <taxon>Endozoicomonadaceae</taxon>
        <taxon>Endozoicomonas</taxon>
    </lineage>
</organism>
<feature type="domain" description="HTH lysR-type" evidence="5">
    <location>
        <begin position="6"/>
        <end position="63"/>
    </location>
</feature>
<dbReference type="RefSeq" id="WP_034842424.1">
    <property type="nucleotide sequence ID" value="NZ_JOKH01000009.1"/>
</dbReference>
<evidence type="ECO:0000313" key="7">
    <source>
        <dbReference type="Proteomes" id="UP000028073"/>
    </source>
</evidence>
<proteinExistence type="inferred from homology"/>
<dbReference type="STRING" id="1137799.GZ78_27015"/>
<dbReference type="eggNOG" id="COG0583">
    <property type="taxonomic scope" value="Bacteria"/>
</dbReference>
<dbReference type="Pfam" id="PF03466">
    <property type="entry name" value="LysR_substrate"/>
    <property type="match status" value="1"/>
</dbReference>
<accession>A0A081N418</accession>
<dbReference type="PANTHER" id="PTHR30118:SF15">
    <property type="entry name" value="TRANSCRIPTIONAL REGULATORY PROTEIN"/>
    <property type="match status" value="1"/>
</dbReference>